<comment type="caution">
    <text evidence="2">The sequence shown here is derived from an EMBL/GenBank/DDBJ whole genome shotgun (WGS) entry which is preliminary data.</text>
</comment>
<keyword evidence="3" id="KW-1185">Reference proteome</keyword>
<gene>
    <name evidence="2" type="ORF">EVAR_6165_1</name>
</gene>
<accession>A0A4C1TFD5</accession>
<evidence type="ECO:0000313" key="3">
    <source>
        <dbReference type="Proteomes" id="UP000299102"/>
    </source>
</evidence>
<dbReference type="EMBL" id="BGZK01000053">
    <property type="protein sequence ID" value="GBP12854.1"/>
    <property type="molecule type" value="Genomic_DNA"/>
</dbReference>
<dbReference type="AlphaFoldDB" id="A0A4C1TFD5"/>
<reference evidence="2 3" key="1">
    <citation type="journal article" date="2019" name="Commun. Biol.">
        <title>The bagworm genome reveals a unique fibroin gene that provides high tensile strength.</title>
        <authorList>
            <person name="Kono N."/>
            <person name="Nakamura H."/>
            <person name="Ohtoshi R."/>
            <person name="Tomita M."/>
            <person name="Numata K."/>
            <person name="Arakawa K."/>
        </authorList>
    </citation>
    <scope>NUCLEOTIDE SEQUENCE [LARGE SCALE GENOMIC DNA]</scope>
</reference>
<feature type="compositionally biased region" description="Basic and acidic residues" evidence="1">
    <location>
        <begin position="133"/>
        <end position="142"/>
    </location>
</feature>
<evidence type="ECO:0000256" key="1">
    <source>
        <dbReference type="SAM" id="MobiDB-lite"/>
    </source>
</evidence>
<name>A0A4C1TFD5_EUMVA</name>
<feature type="region of interest" description="Disordered" evidence="1">
    <location>
        <begin position="118"/>
        <end position="142"/>
    </location>
</feature>
<dbReference type="Proteomes" id="UP000299102">
    <property type="component" value="Unassembled WGS sequence"/>
</dbReference>
<organism evidence="2 3">
    <name type="scientific">Eumeta variegata</name>
    <name type="common">Bagworm moth</name>
    <name type="synonym">Eumeta japonica</name>
    <dbReference type="NCBI Taxonomy" id="151549"/>
    <lineage>
        <taxon>Eukaryota</taxon>
        <taxon>Metazoa</taxon>
        <taxon>Ecdysozoa</taxon>
        <taxon>Arthropoda</taxon>
        <taxon>Hexapoda</taxon>
        <taxon>Insecta</taxon>
        <taxon>Pterygota</taxon>
        <taxon>Neoptera</taxon>
        <taxon>Endopterygota</taxon>
        <taxon>Lepidoptera</taxon>
        <taxon>Glossata</taxon>
        <taxon>Ditrysia</taxon>
        <taxon>Tineoidea</taxon>
        <taxon>Psychidae</taxon>
        <taxon>Oiketicinae</taxon>
        <taxon>Eumeta</taxon>
    </lineage>
</organism>
<evidence type="ECO:0000313" key="2">
    <source>
        <dbReference type="EMBL" id="GBP12854.1"/>
    </source>
</evidence>
<sequence>MPDGGQGSAPWPSTISQLETSITCRFYAWKRQKSQDLTTMFIFMVSLLGENTTRSSEGLFCLVRHFIKRPLLRSLLIRPTSIQPRYKDVCGGVSGTFVRFVRRLGALLTDRFYSSPAAHPFSSERGPGAVQSARDDVTALGS</sequence>
<proteinExistence type="predicted"/>
<protein>
    <submittedName>
        <fullName evidence="2">Uncharacterized protein</fullName>
    </submittedName>
</protein>